<proteinExistence type="predicted"/>
<accession>A0A2P6R4N6</accession>
<gene>
    <name evidence="2" type="ORF">RchiOBHm_Chr4g0446261</name>
</gene>
<feature type="compositionally biased region" description="Polar residues" evidence="1">
    <location>
        <begin position="279"/>
        <end position="302"/>
    </location>
</feature>
<feature type="region of interest" description="Disordered" evidence="1">
    <location>
        <begin position="1"/>
        <end position="61"/>
    </location>
</feature>
<feature type="compositionally biased region" description="Basic and acidic residues" evidence="1">
    <location>
        <begin position="188"/>
        <end position="208"/>
    </location>
</feature>
<feature type="region of interest" description="Disordered" evidence="1">
    <location>
        <begin position="279"/>
        <end position="303"/>
    </location>
</feature>
<keyword evidence="3" id="KW-1185">Reference proteome</keyword>
<dbReference type="EMBL" id="PDCK01000042">
    <property type="protein sequence ID" value="PRQ41378.1"/>
    <property type="molecule type" value="Genomic_DNA"/>
</dbReference>
<comment type="caution">
    <text evidence="2">The sequence shown here is derived from an EMBL/GenBank/DDBJ whole genome shotgun (WGS) entry which is preliminary data.</text>
</comment>
<evidence type="ECO:0000313" key="3">
    <source>
        <dbReference type="Proteomes" id="UP000238479"/>
    </source>
</evidence>
<dbReference type="STRING" id="74649.A0A2P6R4N6"/>
<dbReference type="OrthoDB" id="1938010at2759"/>
<evidence type="ECO:0000256" key="1">
    <source>
        <dbReference type="SAM" id="MobiDB-lite"/>
    </source>
</evidence>
<protein>
    <submittedName>
        <fullName evidence="2">Uncharacterized protein</fullName>
    </submittedName>
</protein>
<evidence type="ECO:0000313" key="2">
    <source>
        <dbReference type="EMBL" id="PRQ41378.1"/>
    </source>
</evidence>
<sequence>MFGVTASDGSRRRLPQWMLGGSSTGQEGKSSNVEERGNQLEEGLASQEAETVTAKPGKGIWRREKETLGEGLHVLQKCEAKKRKRKSTQQDEEFEGNDPVAVLEKKCSGRGRRKVQESIAADRQKAKAPGKGIHEKKTLGENSYILAKCETKRISSKTNEQDTDFDGNAPASFTEKIGRERRKVQETAVLKRQEAKDSSCGSGEEREVQTSSDDDVELTAEDLVMIAEEYIKADRKLVPEKASNQECESGSRLALRVASSCKSDDSMDSQNCNARSLIQDATRSKPNGSSTSEEIALNSNRTGDPAQDMLDLFLGPWLKKPVEKEARTDILTDDLAFSYRVESQTHSNVVKEEIAPIMKKKTSLKDKVAMFLD</sequence>
<name>A0A2P6R4N6_ROSCH</name>
<dbReference type="AlphaFoldDB" id="A0A2P6R4N6"/>
<feature type="region of interest" description="Disordered" evidence="1">
    <location>
        <begin position="188"/>
        <end position="216"/>
    </location>
</feature>
<feature type="region of interest" description="Disordered" evidence="1">
    <location>
        <begin position="107"/>
        <end position="137"/>
    </location>
</feature>
<dbReference type="PANTHER" id="PTHR36756">
    <property type="entry name" value="EXPRESSED PROTEIN"/>
    <property type="match status" value="1"/>
</dbReference>
<dbReference type="Gramene" id="PRQ41378">
    <property type="protein sequence ID" value="PRQ41378"/>
    <property type="gene ID" value="RchiOBHm_Chr4g0446261"/>
</dbReference>
<reference evidence="2 3" key="1">
    <citation type="journal article" date="2018" name="Nat. Genet.">
        <title>The Rosa genome provides new insights in the design of modern roses.</title>
        <authorList>
            <person name="Bendahmane M."/>
        </authorList>
    </citation>
    <scope>NUCLEOTIDE SEQUENCE [LARGE SCALE GENOMIC DNA]</scope>
    <source>
        <strain evidence="3">cv. Old Blush</strain>
    </source>
</reference>
<organism evidence="2 3">
    <name type="scientific">Rosa chinensis</name>
    <name type="common">China rose</name>
    <dbReference type="NCBI Taxonomy" id="74649"/>
    <lineage>
        <taxon>Eukaryota</taxon>
        <taxon>Viridiplantae</taxon>
        <taxon>Streptophyta</taxon>
        <taxon>Embryophyta</taxon>
        <taxon>Tracheophyta</taxon>
        <taxon>Spermatophyta</taxon>
        <taxon>Magnoliopsida</taxon>
        <taxon>eudicotyledons</taxon>
        <taxon>Gunneridae</taxon>
        <taxon>Pentapetalae</taxon>
        <taxon>rosids</taxon>
        <taxon>fabids</taxon>
        <taxon>Rosales</taxon>
        <taxon>Rosaceae</taxon>
        <taxon>Rosoideae</taxon>
        <taxon>Rosoideae incertae sedis</taxon>
        <taxon>Rosa</taxon>
    </lineage>
</organism>
<feature type="compositionally biased region" description="Basic and acidic residues" evidence="1">
    <location>
        <begin position="114"/>
        <end position="125"/>
    </location>
</feature>
<dbReference type="OMA" id="ICQTTKR"/>
<dbReference type="Proteomes" id="UP000238479">
    <property type="component" value="Chromosome 4"/>
</dbReference>
<dbReference type="PANTHER" id="PTHR36756:SF1">
    <property type="entry name" value="EXPRESSED PROTEIN"/>
    <property type="match status" value="1"/>
</dbReference>